<dbReference type="CDD" id="cd00761">
    <property type="entry name" value="Glyco_tranf_GTA_type"/>
    <property type="match status" value="1"/>
</dbReference>
<protein>
    <recommendedName>
        <fullName evidence="2">Glycosyltransferase 2-like domain-containing protein</fullName>
    </recommendedName>
</protein>
<dbReference type="EMBL" id="PVWP01000001">
    <property type="protein sequence ID" value="PSB39522.1"/>
    <property type="molecule type" value="Genomic_DNA"/>
</dbReference>
<dbReference type="PANTHER" id="PTHR22916">
    <property type="entry name" value="GLYCOSYLTRANSFERASE"/>
    <property type="match status" value="1"/>
</dbReference>
<gene>
    <name evidence="3" type="ORF">C7B81_02455</name>
</gene>
<feature type="domain" description="Glycosyltransferase 2-like" evidence="2">
    <location>
        <begin position="66"/>
        <end position="205"/>
    </location>
</feature>
<feature type="region of interest" description="Disordered" evidence="1">
    <location>
        <begin position="1"/>
        <end position="60"/>
    </location>
</feature>
<organism evidence="3 4">
    <name type="scientific">Aphanothece cf. minutissima CCALA 015</name>
    <dbReference type="NCBI Taxonomy" id="2107695"/>
    <lineage>
        <taxon>Bacteria</taxon>
        <taxon>Bacillati</taxon>
        <taxon>Cyanobacteriota</taxon>
        <taxon>Cyanophyceae</taxon>
        <taxon>Oscillatoriophycideae</taxon>
        <taxon>Chroococcales</taxon>
        <taxon>Aphanothecaceae</taxon>
        <taxon>Aphanothece</taxon>
    </lineage>
</organism>
<evidence type="ECO:0000313" key="4">
    <source>
        <dbReference type="Proteomes" id="UP000238218"/>
    </source>
</evidence>
<accession>A0ABX5FEA6</accession>
<reference evidence="3 4" key="2">
    <citation type="submission" date="2018-03" db="EMBL/GenBank/DDBJ databases">
        <title>The ancient ancestry and fast evolution of plastids.</title>
        <authorList>
            <person name="Moore K.R."/>
            <person name="Magnabosco C."/>
            <person name="Momper L."/>
            <person name="Gold D.A."/>
            <person name="Bosak T."/>
            <person name="Fournier G.P."/>
        </authorList>
    </citation>
    <scope>NUCLEOTIDE SEQUENCE [LARGE SCALE GENOMIC DNA]</scope>
    <source>
        <strain evidence="3 4">CCALA 015</strain>
    </source>
</reference>
<reference evidence="3 4" key="1">
    <citation type="submission" date="2018-02" db="EMBL/GenBank/DDBJ databases">
        <authorList>
            <person name="Moore K."/>
            <person name="Momper L."/>
        </authorList>
    </citation>
    <scope>NUCLEOTIDE SEQUENCE [LARGE SCALE GENOMIC DNA]</scope>
    <source>
        <strain evidence="3 4">CCALA 015</strain>
    </source>
</reference>
<dbReference type="SUPFAM" id="SSF53448">
    <property type="entry name" value="Nucleotide-diphospho-sugar transferases"/>
    <property type="match status" value="1"/>
</dbReference>
<dbReference type="InterPro" id="IPR001173">
    <property type="entry name" value="Glyco_trans_2-like"/>
</dbReference>
<dbReference type="Pfam" id="PF00535">
    <property type="entry name" value="Glycos_transf_2"/>
    <property type="match status" value="1"/>
</dbReference>
<feature type="compositionally biased region" description="Basic and acidic residues" evidence="1">
    <location>
        <begin position="1"/>
        <end position="12"/>
    </location>
</feature>
<evidence type="ECO:0000256" key="1">
    <source>
        <dbReference type="SAM" id="MobiDB-lite"/>
    </source>
</evidence>
<name>A0ABX5FEA6_9CHRO</name>
<evidence type="ECO:0000259" key="2">
    <source>
        <dbReference type="Pfam" id="PF00535"/>
    </source>
</evidence>
<dbReference type="Proteomes" id="UP000238218">
    <property type="component" value="Unassembled WGS sequence"/>
</dbReference>
<proteinExistence type="predicted"/>
<sequence>MDGEEQDKHQAGDGDPESGDHSAGGQRPWRQGGRRQRRDRLGRGTRPPLTGWGAPMKRSDQSPLVSVIVPNFNHRAFLGERLRSILDQTFQDFELIVLDDASSDDSLAVIRERLRAHPHRLVCNAVNSGQPCAQWLGGMAMATGRYIWIAESDDTCSPLFLERMVRHLEDGSVLAYCRTTTIDAAGDPIADQSFWPDHFDPERWQRSFTLEGARLCRAYMDRGNVIANASGVVFRRPDPATLQALGPLTAGRRCTGDWLFWSHYLMRMGGTVAFDADALSGFRCHDQTTRSTVSRSRERLRFAEYSSAIASVLRITRPKPAWHWHAVATSGGWDWILYEYLWRYQPSLAEKLLIRILHGPLRLGLYARLLQSPQLRRRYLGWPTG</sequence>
<keyword evidence="4" id="KW-1185">Reference proteome</keyword>
<evidence type="ECO:0000313" key="3">
    <source>
        <dbReference type="EMBL" id="PSB39522.1"/>
    </source>
</evidence>
<comment type="caution">
    <text evidence="3">The sequence shown here is derived from an EMBL/GenBank/DDBJ whole genome shotgun (WGS) entry which is preliminary data.</text>
</comment>
<dbReference type="PANTHER" id="PTHR22916:SF3">
    <property type="entry name" value="UDP-GLCNAC:BETAGAL BETA-1,3-N-ACETYLGLUCOSAMINYLTRANSFERASE-LIKE PROTEIN 1"/>
    <property type="match status" value="1"/>
</dbReference>
<dbReference type="InterPro" id="IPR029044">
    <property type="entry name" value="Nucleotide-diphossugar_trans"/>
</dbReference>
<dbReference type="Gene3D" id="3.90.550.10">
    <property type="entry name" value="Spore Coat Polysaccharide Biosynthesis Protein SpsA, Chain A"/>
    <property type="match status" value="1"/>
</dbReference>